<dbReference type="InterPro" id="IPR011047">
    <property type="entry name" value="Quinoprotein_ADH-like_sf"/>
</dbReference>
<dbReference type="GO" id="GO:0000209">
    <property type="term" value="P:protein polyubiquitination"/>
    <property type="evidence" value="ECO:0007669"/>
    <property type="project" value="TreeGrafter"/>
</dbReference>
<evidence type="ECO:0000313" key="5">
    <source>
        <dbReference type="Proteomes" id="UP000225706"/>
    </source>
</evidence>
<dbReference type="SMART" id="SM00969">
    <property type="entry name" value="SOCS_box"/>
    <property type="match status" value="1"/>
</dbReference>
<dbReference type="Gene3D" id="2.130.10.10">
    <property type="entry name" value="YVTN repeat-like/Quinoprotein amine dehydrogenase"/>
    <property type="match status" value="1"/>
</dbReference>
<organism evidence="4 5">
    <name type="scientific">Stylophora pistillata</name>
    <name type="common">Smooth cauliflower coral</name>
    <dbReference type="NCBI Taxonomy" id="50429"/>
    <lineage>
        <taxon>Eukaryota</taxon>
        <taxon>Metazoa</taxon>
        <taxon>Cnidaria</taxon>
        <taxon>Anthozoa</taxon>
        <taxon>Hexacorallia</taxon>
        <taxon>Scleractinia</taxon>
        <taxon>Astrocoeniina</taxon>
        <taxon>Pocilloporidae</taxon>
        <taxon>Stylophora</taxon>
    </lineage>
</organism>
<dbReference type="PROSITE" id="PS50082">
    <property type="entry name" value="WD_REPEATS_2"/>
    <property type="match status" value="1"/>
</dbReference>
<dbReference type="InterPro" id="IPR036036">
    <property type="entry name" value="SOCS_box-like_dom_sf"/>
</dbReference>
<protein>
    <submittedName>
        <fullName evidence="4">WD repeat and SOCS box-containing protein 1</fullName>
    </submittedName>
</protein>
<dbReference type="InterPro" id="IPR051983">
    <property type="entry name" value="WSB_SOCS-box_domain"/>
</dbReference>
<keyword evidence="5" id="KW-1185">Reference proteome</keyword>
<keyword evidence="2" id="KW-0853">WD repeat</keyword>
<dbReference type="SUPFAM" id="SSF50998">
    <property type="entry name" value="Quinoprotein alcohol dehydrogenase-like"/>
    <property type="match status" value="1"/>
</dbReference>
<dbReference type="STRING" id="50429.A0A2B4SEE7"/>
<keyword evidence="1" id="KW-0833">Ubl conjugation pathway</keyword>
<dbReference type="PANTHER" id="PTHR15622">
    <property type="entry name" value="WD40 REPEAT PROTEIN"/>
    <property type="match status" value="1"/>
</dbReference>
<dbReference type="OrthoDB" id="2013972at2759"/>
<dbReference type="SUPFAM" id="SSF158235">
    <property type="entry name" value="SOCS box-like"/>
    <property type="match status" value="1"/>
</dbReference>
<feature type="repeat" description="WD" evidence="2">
    <location>
        <begin position="394"/>
        <end position="420"/>
    </location>
</feature>
<dbReference type="InterPro" id="IPR001496">
    <property type="entry name" value="SOCS_box"/>
</dbReference>
<gene>
    <name evidence="4" type="primary">WSB1</name>
    <name evidence="4" type="ORF">AWC38_SpisGene8388</name>
</gene>
<dbReference type="PANTHER" id="PTHR15622:SF2">
    <property type="entry name" value="U4_U6 SMALL NUCLEAR RIBONUCLEOPROTEIN PRP4"/>
    <property type="match status" value="1"/>
</dbReference>
<dbReference type="AlphaFoldDB" id="A0A2B4SEE7"/>
<accession>A0A2B4SEE7</accession>
<reference evidence="5" key="1">
    <citation type="journal article" date="2017" name="bioRxiv">
        <title>Comparative analysis of the genomes of Stylophora pistillata and Acropora digitifera provides evidence for extensive differences between species of corals.</title>
        <authorList>
            <person name="Voolstra C.R."/>
            <person name="Li Y."/>
            <person name="Liew Y.J."/>
            <person name="Baumgarten S."/>
            <person name="Zoccola D."/>
            <person name="Flot J.-F."/>
            <person name="Tambutte S."/>
            <person name="Allemand D."/>
            <person name="Aranda M."/>
        </authorList>
    </citation>
    <scope>NUCLEOTIDE SEQUENCE [LARGE SCALE GENOMIC DNA]</scope>
</reference>
<dbReference type="SMART" id="SM00320">
    <property type="entry name" value="WD40"/>
    <property type="match status" value="3"/>
</dbReference>
<dbReference type="InterPro" id="IPR015943">
    <property type="entry name" value="WD40/YVTN_repeat-like_dom_sf"/>
</dbReference>
<dbReference type="EMBL" id="LSMT01000115">
    <property type="protein sequence ID" value="PFX26912.1"/>
    <property type="molecule type" value="Genomic_DNA"/>
</dbReference>
<dbReference type="InterPro" id="IPR001680">
    <property type="entry name" value="WD40_rpt"/>
</dbReference>
<dbReference type="Pfam" id="PF00400">
    <property type="entry name" value="WD40"/>
    <property type="match status" value="2"/>
</dbReference>
<evidence type="ECO:0000259" key="3">
    <source>
        <dbReference type="PROSITE" id="PS50225"/>
    </source>
</evidence>
<proteinExistence type="predicted"/>
<evidence type="ECO:0000313" key="4">
    <source>
        <dbReference type="EMBL" id="PFX26912.1"/>
    </source>
</evidence>
<dbReference type="GO" id="GO:0035556">
    <property type="term" value="P:intracellular signal transduction"/>
    <property type="evidence" value="ECO:0007669"/>
    <property type="project" value="InterPro"/>
</dbReference>
<feature type="domain" description="SOCS box" evidence="3">
    <location>
        <begin position="426"/>
        <end position="461"/>
    </location>
</feature>
<dbReference type="Proteomes" id="UP000225706">
    <property type="component" value="Unassembled WGS sequence"/>
</dbReference>
<evidence type="ECO:0000256" key="1">
    <source>
        <dbReference type="ARBA" id="ARBA00022786"/>
    </source>
</evidence>
<name>A0A2B4SEE7_STYPI</name>
<comment type="caution">
    <text evidence="4">The sequence shown here is derived from an EMBL/GenBank/DDBJ whole genome shotgun (WGS) entry which is preliminary data.</text>
</comment>
<sequence length="461" mass="50986">MGVTCTTHYFPQSRQESAPLSSKLYKPFPKKKRSTRGGVIMQLTGEGLASSIPPRYINELISSVRYRYQYQCSFAAQDDSELIYGVVVEPTYHLAKHPTFTSRTRTWDLASSPSTAITKYHCTLTSGPWSISPDGQQLCCLAMKPGIDEEEDLFLSRYDSTPQKCTPCNIPGSLSEYRRIYPQGCPYSHDGSMIASSRVVAGALQLTITAARNGKTICSGRVSRACFGFRGVVVNCTFSPNNCLLAVTSSYGQLYLLNSTRLTRVNSLDCATILSPYKVSELANGNTEDFVTHSVCVFDPRFPFQEFLTCVPYAGVVKMWHISCCDKKDSEIQNRHTLTFKQLLNVVRYSPNGTILAVGGNDGTISCISVDDGTVSFVLDVTQQPPEFHSDAGVFHVAFTQSGEQLAASYSDGFIRIWQLPTVFDLKLLCRLVVNACVPPNKVLQLPLPLGLRKFLLNINF</sequence>
<evidence type="ECO:0000256" key="2">
    <source>
        <dbReference type="PROSITE-ProRule" id="PRU00221"/>
    </source>
</evidence>
<dbReference type="PROSITE" id="PS50225">
    <property type="entry name" value="SOCS"/>
    <property type="match status" value="1"/>
</dbReference>